<proteinExistence type="predicted"/>
<dbReference type="PANTHER" id="PTHR12663">
    <property type="entry name" value="ANDROGEN INDUCED INHIBITOR OF PROLIFERATION AS3 / PDS5-RELATED"/>
    <property type="match status" value="1"/>
</dbReference>
<reference evidence="7 8" key="1">
    <citation type="submission" date="2015-12" db="EMBL/GenBank/DDBJ databases">
        <title>Draft genome of the nematode, Onchocerca flexuosa.</title>
        <authorList>
            <person name="Mitreva M."/>
        </authorList>
    </citation>
    <scope>NUCLEOTIDE SEQUENCE [LARGE SCALE GENOMIC DNA]</scope>
    <source>
        <strain evidence="7">Red Deer</strain>
    </source>
</reference>
<keyword evidence="5" id="KW-0131">Cell cycle</keyword>
<feature type="region of interest" description="Disordered" evidence="6">
    <location>
        <begin position="1139"/>
        <end position="1160"/>
    </location>
</feature>
<name>A0A238BMN1_9BILA</name>
<dbReference type="InterPro" id="IPR016024">
    <property type="entry name" value="ARM-type_fold"/>
</dbReference>
<keyword evidence="4" id="KW-0539">Nucleus</keyword>
<evidence type="ECO:0000313" key="8">
    <source>
        <dbReference type="Proteomes" id="UP000242913"/>
    </source>
</evidence>
<sequence>MPSNNITYPEGCKPISTNTKNIELLERLKVLSEALKNEVTNEKVNTPNRYKDLILHLTHSRFLNNKNSDIQLLLACCIADLFRVFAPNSPIENLSLLKDVLLFITIVIGNVPNKEDSMYKYYLYLLENISVVETMQIALELGDDAYVILRQLIKQSLNSINEKNADEHIQGMLMGMCSKLIQGINNREAYLMARDLIRTNQMALDPYVSVNWANSKISCFATFYNTCKLLCLSPKLLKRGLETGILDECELISPKKLYDLIYELHKFAPEMISTSEDIAVRRGAIRLFGNLFGDQNSRMAEDEPEVWKEYMKRFTDVNEEIRRICIRNAENILIFHPELRGQVTDAVILRCQDMDENVRLEVLTMIQGLAKRKFEALSERLLIQYDVKLMFGIEIYHSRFIYLTVLLKVRVRHAAIRGLSNLHRVIFSNDELTNLERSSISSIFSAIMHHYYQPFLEDRLLTEKIFVSNLIPYKLNENKRMEILINIYLNTNNYGVKALEQVLMKQSFQRRLLRNLVKLIEQSVESQKGKTIDDVIRGIVECNPEPAKFSLIFRQFMTHLTNDKQILSSLKYITGKEYTCQKVETAVLEILRRLRDHKVSVECMDAMRCLFECCSPLQFDGTAISVLVDMVIMSIKNSIDDNQFNRCYKLIKLLKIVADAYPHCFVNAPTLESLVKLIELESFSEIEGLLNLVITISTELKQNELAKDMVAEYVKHCERISLDGTPRAAKYAVRCISKLLKTEQAQAKLENIFQNSLLHLSTSDPKCCTALKALSSCVEVDAMQFCNELFEILKTKIMDLLLDQCSNEETFNQQNCMMNSAYNRTEQISDGEVCDENYVEIKKHCLKFFANFLISVAQFSECDVEPLAKNLLKLYSTLLETKGDIFEKPCSRTHMAEFRILAGNSMLKLATKPRYAKFVTADNLVTLSALGYDEEIEIRHRFFGKLNKYLMALQLHVEYMGLFALVTLCEDTEFQNKIRVLIDANITKRRKYLERLEMKEFSPYYQPEYCLAYAIYILAKLPTFESIKCESELRRLTESIWFLLEIFSARKEPSSLEFIYNIFKAVKNSTDSKLQDCTKEELQQKNEVRKIMFYDFQRTNTKHQKTDTTKEGTKSRMRQSLTYNSRQSRRTFKVKVTVGSKRAVNGKHTRSDSNRKAQTNDLSFDNEIDEVIVKRPKLIFEEEKLRQVKNKQKMNEKKSVLEKKLQTSSGSSWGLEKEASPVSSTLMKDIKEMEKPSAPLESLNDDSKPEPSKANISTENGQNTHGSLENCDYSPIHPVKNVISTHQPPFTSSTPIVMPKKHRTIVSAGENSDVRQHEVENHGKVMATKKVRKMVGEENYSKRDKKKIRKLNSVQKTKQSREKARAEIVSETVGSHLKFVTSEALQITNNSGEKFEIYKSGGVATRLRKNEKSLWIDVPMVSSDQTCNMYPGTYIYNYSRNFYLIEPSCITGCRLEMVMMNLDID</sequence>
<keyword evidence="2" id="KW-0132">Cell division</keyword>
<keyword evidence="3" id="KW-0498">Mitosis</keyword>
<dbReference type="EMBL" id="KZ270074">
    <property type="protein sequence ID" value="OZC06681.1"/>
    <property type="molecule type" value="Genomic_DNA"/>
</dbReference>
<evidence type="ECO:0000313" key="7">
    <source>
        <dbReference type="EMBL" id="OZC06681.1"/>
    </source>
</evidence>
<evidence type="ECO:0000256" key="1">
    <source>
        <dbReference type="ARBA" id="ARBA00004123"/>
    </source>
</evidence>
<feature type="region of interest" description="Disordered" evidence="6">
    <location>
        <begin position="1191"/>
        <end position="1273"/>
    </location>
</feature>
<feature type="compositionally biased region" description="Basic and acidic residues" evidence="6">
    <location>
        <begin position="1193"/>
        <end position="1205"/>
    </location>
</feature>
<dbReference type="GO" id="GO:0051301">
    <property type="term" value="P:cell division"/>
    <property type="evidence" value="ECO:0007669"/>
    <property type="project" value="UniProtKB-KW"/>
</dbReference>
<dbReference type="GO" id="GO:0005634">
    <property type="term" value="C:nucleus"/>
    <property type="evidence" value="ECO:0007669"/>
    <property type="project" value="UniProtKB-SubCell"/>
</dbReference>
<evidence type="ECO:0000256" key="3">
    <source>
        <dbReference type="ARBA" id="ARBA00022776"/>
    </source>
</evidence>
<evidence type="ECO:0000256" key="2">
    <source>
        <dbReference type="ARBA" id="ARBA00022618"/>
    </source>
</evidence>
<dbReference type="GO" id="GO:0000785">
    <property type="term" value="C:chromatin"/>
    <property type="evidence" value="ECO:0007669"/>
    <property type="project" value="TreeGrafter"/>
</dbReference>
<protein>
    <submittedName>
        <fullName evidence="7">Uncharacterized protein</fullName>
    </submittedName>
</protein>
<accession>A0A238BMN1</accession>
<dbReference type="GO" id="GO:0006281">
    <property type="term" value="P:DNA repair"/>
    <property type="evidence" value="ECO:0007669"/>
    <property type="project" value="TreeGrafter"/>
</dbReference>
<dbReference type="OrthoDB" id="200660at2759"/>
<dbReference type="Pfam" id="PF20168">
    <property type="entry name" value="PDS5"/>
    <property type="match status" value="1"/>
</dbReference>
<gene>
    <name evidence="7" type="ORF">X798_06337</name>
</gene>
<dbReference type="SUPFAM" id="SSF48371">
    <property type="entry name" value="ARM repeat"/>
    <property type="match status" value="1"/>
</dbReference>
<evidence type="ECO:0000256" key="6">
    <source>
        <dbReference type="SAM" id="MobiDB-lite"/>
    </source>
</evidence>
<feature type="region of interest" description="Disordered" evidence="6">
    <location>
        <begin position="1102"/>
        <end position="1124"/>
    </location>
</feature>
<dbReference type="InterPro" id="IPR039776">
    <property type="entry name" value="Pds5"/>
</dbReference>
<comment type="subcellular location">
    <subcellularLocation>
        <location evidence="1">Nucleus</location>
    </subcellularLocation>
</comment>
<evidence type="ECO:0000256" key="4">
    <source>
        <dbReference type="ARBA" id="ARBA00023242"/>
    </source>
</evidence>
<dbReference type="GO" id="GO:0007064">
    <property type="term" value="P:mitotic sister chromatid cohesion"/>
    <property type="evidence" value="ECO:0007669"/>
    <property type="project" value="InterPro"/>
</dbReference>
<evidence type="ECO:0000256" key="5">
    <source>
        <dbReference type="ARBA" id="ARBA00023306"/>
    </source>
</evidence>
<organism evidence="7 8">
    <name type="scientific">Onchocerca flexuosa</name>
    <dbReference type="NCBI Taxonomy" id="387005"/>
    <lineage>
        <taxon>Eukaryota</taxon>
        <taxon>Metazoa</taxon>
        <taxon>Ecdysozoa</taxon>
        <taxon>Nematoda</taxon>
        <taxon>Chromadorea</taxon>
        <taxon>Rhabditida</taxon>
        <taxon>Spirurina</taxon>
        <taxon>Spiruromorpha</taxon>
        <taxon>Filarioidea</taxon>
        <taxon>Onchocercidae</taxon>
        <taxon>Onchocerca</taxon>
    </lineage>
</organism>
<keyword evidence="8" id="KW-1185">Reference proteome</keyword>
<dbReference type="Proteomes" id="UP000242913">
    <property type="component" value="Unassembled WGS sequence"/>
</dbReference>
<dbReference type="PANTHER" id="PTHR12663:SF0">
    <property type="entry name" value="PRECOCIOUS DISSOCIATION OF SISTERS 5, ISOFORM A"/>
    <property type="match status" value="1"/>
</dbReference>
<feature type="compositionally biased region" description="Basic and acidic residues" evidence="6">
    <location>
        <begin position="1104"/>
        <end position="1114"/>
    </location>
</feature>
<feature type="compositionally biased region" description="Polar residues" evidence="6">
    <location>
        <begin position="1254"/>
        <end position="1267"/>
    </location>
</feature>